<sequence>MHIIYIHQYFTLPSNAGGTRSYDLATRFVEAGHKVTMITSSAYLKNFAPYTQKWTVKECNGINVHILDLHYDQKQNFKQRVKAFMGFMYEASKYVAKLDADVVLATSTPLTIAVPALYKAMRHKKPFIFEVRDVWPEAPVAIGALKNKAVISLLEKFEQHTYRKSKHVVALSDDMKTSILRNTDTPTDKVTVIPNISELRRFENFEPGKEFIKSLIGFQPKKSLLYAGTLGSANGLKFMIDIAIRAQSIDEDIMFLLLGDGNEKAGLKQYAAEKGVLGKNLFFLDPIPKAMLPQLYSEVTVASSFYVPIKELWANSANKFFDCLAAGRPVLVNYEGWQANVIRERNMGFVFDYREENIGKEAMRFGKYINDTTLLELHGKNARQVAAEKYSLDVAAQQYLKILEHVV</sequence>
<feature type="domain" description="Glycosyltransferase subfamily 4-like N-terminal" evidence="2">
    <location>
        <begin position="19"/>
        <end position="195"/>
    </location>
</feature>
<proteinExistence type="predicted"/>
<dbReference type="Proteomes" id="UP000248745">
    <property type="component" value="Unassembled WGS sequence"/>
</dbReference>
<dbReference type="EMBL" id="QKTW01000007">
    <property type="protein sequence ID" value="PZF74034.1"/>
    <property type="molecule type" value="Genomic_DNA"/>
</dbReference>
<dbReference type="CDD" id="cd03794">
    <property type="entry name" value="GT4_WbuB-like"/>
    <property type="match status" value="1"/>
</dbReference>
<keyword evidence="1 3" id="KW-0808">Transferase</keyword>
<evidence type="ECO:0000259" key="2">
    <source>
        <dbReference type="Pfam" id="PF13439"/>
    </source>
</evidence>
<reference evidence="3 4" key="1">
    <citation type="submission" date="2018-06" db="EMBL/GenBank/DDBJ databases">
        <title>Mucibacter soli gen. nov., sp. nov., a new member of the family Chitinophagaceae producing mucin.</title>
        <authorList>
            <person name="Kim M.-K."/>
            <person name="Park S."/>
            <person name="Kim T.-S."/>
            <person name="Joung Y."/>
            <person name="Han J.-H."/>
            <person name="Kim S.B."/>
        </authorList>
    </citation>
    <scope>NUCLEOTIDE SEQUENCE [LARGE SCALE GENOMIC DNA]</scope>
    <source>
        <strain evidence="3 4">R1-15</strain>
    </source>
</reference>
<dbReference type="PANTHER" id="PTHR46401:SF2">
    <property type="entry name" value="GLYCOSYLTRANSFERASE WBBK-RELATED"/>
    <property type="match status" value="1"/>
</dbReference>
<keyword evidence="4" id="KW-1185">Reference proteome</keyword>
<dbReference type="InterPro" id="IPR028098">
    <property type="entry name" value="Glyco_trans_4-like_N"/>
</dbReference>
<gene>
    <name evidence="3" type="ORF">DN068_04895</name>
</gene>
<dbReference type="Pfam" id="PF13439">
    <property type="entry name" value="Glyco_transf_4"/>
    <property type="match status" value="1"/>
</dbReference>
<organism evidence="3 4">
    <name type="scientific">Taibaiella soli</name>
    <dbReference type="NCBI Taxonomy" id="1649169"/>
    <lineage>
        <taxon>Bacteria</taxon>
        <taxon>Pseudomonadati</taxon>
        <taxon>Bacteroidota</taxon>
        <taxon>Chitinophagia</taxon>
        <taxon>Chitinophagales</taxon>
        <taxon>Chitinophagaceae</taxon>
        <taxon>Taibaiella</taxon>
    </lineage>
</organism>
<dbReference type="GO" id="GO:0009103">
    <property type="term" value="P:lipopolysaccharide biosynthetic process"/>
    <property type="evidence" value="ECO:0007669"/>
    <property type="project" value="TreeGrafter"/>
</dbReference>
<evidence type="ECO:0000256" key="1">
    <source>
        <dbReference type="ARBA" id="ARBA00022679"/>
    </source>
</evidence>
<comment type="caution">
    <text evidence="3">The sequence shown here is derived from an EMBL/GenBank/DDBJ whole genome shotgun (WGS) entry which is preliminary data.</text>
</comment>
<dbReference type="Gene3D" id="3.40.50.2000">
    <property type="entry name" value="Glycogen Phosphorylase B"/>
    <property type="match status" value="2"/>
</dbReference>
<dbReference type="Pfam" id="PF13692">
    <property type="entry name" value="Glyco_trans_1_4"/>
    <property type="match status" value="1"/>
</dbReference>
<dbReference type="RefSeq" id="WP_110997776.1">
    <property type="nucleotide sequence ID" value="NZ_QKTW01000007.1"/>
</dbReference>
<evidence type="ECO:0000313" key="3">
    <source>
        <dbReference type="EMBL" id="PZF74034.1"/>
    </source>
</evidence>
<accession>A0A2W2B1B3</accession>
<dbReference type="GO" id="GO:0016757">
    <property type="term" value="F:glycosyltransferase activity"/>
    <property type="evidence" value="ECO:0007669"/>
    <property type="project" value="TreeGrafter"/>
</dbReference>
<name>A0A2W2B1B3_9BACT</name>
<dbReference type="SUPFAM" id="SSF53756">
    <property type="entry name" value="UDP-Glycosyltransferase/glycogen phosphorylase"/>
    <property type="match status" value="1"/>
</dbReference>
<evidence type="ECO:0000313" key="4">
    <source>
        <dbReference type="Proteomes" id="UP000248745"/>
    </source>
</evidence>
<dbReference type="AlphaFoldDB" id="A0A2W2B1B3"/>
<dbReference type="OrthoDB" id="9811902at2"/>
<protein>
    <submittedName>
        <fullName evidence="3">Glycosyltransferase WbuB</fullName>
    </submittedName>
</protein>
<dbReference type="PANTHER" id="PTHR46401">
    <property type="entry name" value="GLYCOSYLTRANSFERASE WBBK-RELATED"/>
    <property type="match status" value="1"/>
</dbReference>